<feature type="domain" description="G-protein coupled receptors family 1 profile" evidence="12">
    <location>
        <begin position="67"/>
        <end position="571"/>
    </location>
</feature>
<dbReference type="AlphaFoldDB" id="A0AA85KHA6"/>
<keyword evidence="4 11" id="KW-1133">Transmembrane helix</keyword>
<name>A0AA85KHA6_TRIRE</name>
<evidence type="ECO:0000256" key="7">
    <source>
        <dbReference type="ARBA" id="ARBA00023170"/>
    </source>
</evidence>
<feature type="compositionally biased region" description="Polar residues" evidence="10">
    <location>
        <begin position="484"/>
        <end position="495"/>
    </location>
</feature>
<evidence type="ECO:0000256" key="4">
    <source>
        <dbReference type="ARBA" id="ARBA00022989"/>
    </source>
</evidence>
<dbReference type="PRINTS" id="PR00237">
    <property type="entry name" value="GPCRRHODOPSN"/>
</dbReference>
<dbReference type="PROSITE" id="PS50262">
    <property type="entry name" value="G_PROTEIN_RECEP_F1_2"/>
    <property type="match status" value="1"/>
</dbReference>
<feature type="transmembrane region" description="Helical" evidence="11">
    <location>
        <begin position="239"/>
        <end position="268"/>
    </location>
</feature>
<evidence type="ECO:0000256" key="10">
    <source>
        <dbReference type="SAM" id="MobiDB-lite"/>
    </source>
</evidence>
<evidence type="ECO:0000256" key="5">
    <source>
        <dbReference type="ARBA" id="ARBA00023040"/>
    </source>
</evidence>
<dbReference type="GO" id="GO:0005886">
    <property type="term" value="C:plasma membrane"/>
    <property type="evidence" value="ECO:0007669"/>
    <property type="project" value="UniProtKB-SubCell"/>
</dbReference>
<evidence type="ECO:0000256" key="6">
    <source>
        <dbReference type="ARBA" id="ARBA00023136"/>
    </source>
</evidence>
<reference evidence="14" key="2">
    <citation type="submission" date="2023-11" db="UniProtKB">
        <authorList>
            <consortium name="WormBaseParasite"/>
        </authorList>
    </citation>
    <scope>IDENTIFICATION</scope>
</reference>
<comment type="similarity">
    <text evidence="9">Belongs to the G-protein coupled receptor 1 family.</text>
</comment>
<dbReference type="WBParaSite" id="TREG1_77880.1">
    <property type="protein sequence ID" value="TREG1_77880.1"/>
    <property type="gene ID" value="TREG1_77880"/>
</dbReference>
<dbReference type="Pfam" id="PF00001">
    <property type="entry name" value="7tm_1"/>
    <property type="match status" value="1"/>
</dbReference>
<keyword evidence="8 9" id="KW-0807">Transducer</keyword>
<comment type="subcellular location">
    <subcellularLocation>
        <location evidence="1">Cell membrane</location>
        <topology evidence="1">Multi-pass membrane protein</topology>
    </subcellularLocation>
</comment>
<feature type="compositionally biased region" description="Polar residues" evidence="10">
    <location>
        <begin position="347"/>
        <end position="369"/>
    </location>
</feature>
<feature type="transmembrane region" description="Helical" evidence="11">
    <location>
        <begin position="555"/>
        <end position="574"/>
    </location>
</feature>
<feature type="region of interest" description="Disordered" evidence="10">
    <location>
        <begin position="607"/>
        <end position="628"/>
    </location>
</feature>
<evidence type="ECO:0000256" key="9">
    <source>
        <dbReference type="RuleBase" id="RU000688"/>
    </source>
</evidence>
<feature type="region of interest" description="Disordered" evidence="10">
    <location>
        <begin position="323"/>
        <end position="369"/>
    </location>
</feature>
<sequence length="628" mass="71627">MHIRGEHIIMSYYNTTPSVILMQADESFIQQNRTINPFTTEPVEILLPSVIATTILLVSISIIGTIGNSLVVWAFRKQVSQGIVSGLFILLLACNDLFICLIVIPCTLYLDIWTGDTTDWICRIHLSMKGFVVPISACILMLIAMERFLLICFIPGIQMKRKHIVIALVIIFCIGLLCALPMGLHVTAIDACKEHDELLDLNTLKHSLSTFKSKEWFVQLRVTKRCDKDETYLNDNLYWYHQICVLILFIGLFIGTAGTYALIFLFVWRHESFMYEKYGTSKAAKGSWVRIHAAMNSSGEPCSPAIWNPFRKRLSFRHKQRQNNNACNTNNNNNNNNNSNNENVQNVKSKQQSLSLQNESNEVSHENLNQSQQEAIPLQQVSTLCVNQPQADLTTSTSFEASNLDRLSCACLCEKEGENEDYLKSIHNPIFNYQNVIHKSPGGVVAGDSDEVVAKVKKQPQCLIHLNDIKISSSEKNKSPVDMKSNSNSPKQLTAANLERRRKPHVRTAQTLALVAVNFIISYTPYLVYTTIPIQKRQVEVFRDKPHWTSQLRRVLFYMYFINSALNPIIYSCMNRHFRACTQKFYNDLKLKLKHCTGKSRLMKETVHHQNNSLPLDKVTNTEENTEN</sequence>
<evidence type="ECO:0000313" key="14">
    <source>
        <dbReference type="WBParaSite" id="TREG1_77880.1"/>
    </source>
</evidence>
<feature type="transmembrane region" description="Helical" evidence="11">
    <location>
        <begin position="45"/>
        <end position="75"/>
    </location>
</feature>
<keyword evidence="3 9" id="KW-0812">Transmembrane</keyword>
<evidence type="ECO:0000313" key="13">
    <source>
        <dbReference type="Proteomes" id="UP000050795"/>
    </source>
</evidence>
<protein>
    <recommendedName>
        <fullName evidence="12">G-protein coupled receptors family 1 profile domain-containing protein</fullName>
    </recommendedName>
</protein>
<accession>A0AA85KHA6</accession>
<feature type="transmembrane region" description="Helical" evidence="11">
    <location>
        <begin position="130"/>
        <end position="152"/>
    </location>
</feature>
<dbReference type="InterPro" id="IPR017452">
    <property type="entry name" value="GPCR_Rhodpsn_7TM"/>
</dbReference>
<keyword evidence="6 11" id="KW-0472">Membrane</keyword>
<reference evidence="13" key="1">
    <citation type="submission" date="2022-06" db="EMBL/GenBank/DDBJ databases">
        <authorList>
            <person name="Berger JAMES D."/>
            <person name="Berger JAMES D."/>
        </authorList>
    </citation>
    <scope>NUCLEOTIDE SEQUENCE [LARGE SCALE GENOMIC DNA]</scope>
</reference>
<dbReference type="PROSITE" id="PS00237">
    <property type="entry name" value="G_PROTEIN_RECEP_F1_1"/>
    <property type="match status" value="1"/>
</dbReference>
<organism evidence="13 14">
    <name type="scientific">Trichobilharzia regenti</name>
    <name type="common">Nasal bird schistosome</name>
    <dbReference type="NCBI Taxonomy" id="157069"/>
    <lineage>
        <taxon>Eukaryota</taxon>
        <taxon>Metazoa</taxon>
        <taxon>Spiralia</taxon>
        <taxon>Lophotrochozoa</taxon>
        <taxon>Platyhelminthes</taxon>
        <taxon>Trematoda</taxon>
        <taxon>Digenea</taxon>
        <taxon>Strigeidida</taxon>
        <taxon>Schistosomatoidea</taxon>
        <taxon>Schistosomatidae</taxon>
        <taxon>Trichobilharzia</taxon>
    </lineage>
</organism>
<keyword evidence="7 9" id="KW-0675">Receptor</keyword>
<evidence type="ECO:0000256" key="3">
    <source>
        <dbReference type="ARBA" id="ARBA00022692"/>
    </source>
</evidence>
<proteinExistence type="inferred from homology"/>
<dbReference type="PANTHER" id="PTHR24248">
    <property type="entry name" value="ADRENERGIC RECEPTOR-RELATED G-PROTEIN COUPLED RECEPTOR"/>
    <property type="match status" value="1"/>
</dbReference>
<feature type="transmembrane region" description="Helical" evidence="11">
    <location>
        <begin position="164"/>
        <end position="184"/>
    </location>
</feature>
<feature type="region of interest" description="Disordered" evidence="10">
    <location>
        <begin position="475"/>
        <end position="500"/>
    </location>
</feature>
<dbReference type="CDD" id="cd00637">
    <property type="entry name" value="7tm_classA_rhodopsin-like"/>
    <property type="match status" value="1"/>
</dbReference>
<evidence type="ECO:0000256" key="8">
    <source>
        <dbReference type="ARBA" id="ARBA00023224"/>
    </source>
</evidence>
<keyword evidence="2" id="KW-1003">Cell membrane</keyword>
<feature type="compositionally biased region" description="Low complexity" evidence="10">
    <location>
        <begin position="323"/>
        <end position="346"/>
    </location>
</feature>
<dbReference type="SUPFAM" id="SSF81321">
    <property type="entry name" value="Family A G protein-coupled receptor-like"/>
    <property type="match status" value="1"/>
</dbReference>
<evidence type="ECO:0000256" key="11">
    <source>
        <dbReference type="SAM" id="Phobius"/>
    </source>
</evidence>
<feature type="transmembrane region" description="Helical" evidence="11">
    <location>
        <begin position="511"/>
        <end position="535"/>
    </location>
</feature>
<dbReference type="InterPro" id="IPR000276">
    <property type="entry name" value="GPCR_Rhodpsn"/>
</dbReference>
<evidence type="ECO:0000259" key="12">
    <source>
        <dbReference type="PROSITE" id="PS50262"/>
    </source>
</evidence>
<dbReference type="Gene3D" id="1.20.1070.10">
    <property type="entry name" value="Rhodopsin 7-helix transmembrane proteins"/>
    <property type="match status" value="2"/>
</dbReference>
<keyword evidence="5 9" id="KW-0297">G-protein coupled receptor</keyword>
<evidence type="ECO:0000256" key="2">
    <source>
        <dbReference type="ARBA" id="ARBA00022475"/>
    </source>
</evidence>
<feature type="transmembrane region" description="Helical" evidence="11">
    <location>
        <begin position="87"/>
        <end position="110"/>
    </location>
</feature>
<keyword evidence="13" id="KW-1185">Reference proteome</keyword>
<evidence type="ECO:0000256" key="1">
    <source>
        <dbReference type="ARBA" id="ARBA00004651"/>
    </source>
</evidence>
<dbReference type="Proteomes" id="UP000050795">
    <property type="component" value="Unassembled WGS sequence"/>
</dbReference>
<dbReference type="GO" id="GO:0004930">
    <property type="term" value="F:G protein-coupled receptor activity"/>
    <property type="evidence" value="ECO:0007669"/>
    <property type="project" value="UniProtKB-KW"/>
</dbReference>